<feature type="domain" description="Protein kinase" evidence="1">
    <location>
        <begin position="71"/>
        <end position="344"/>
    </location>
</feature>
<gene>
    <name evidence="2" type="ORF">RirG_066730</name>
</gene>
<proteinExistence type="predicted"/>
<dbReference type="SMR" id="A0A015KYN8"/>
<dbReference type="AlphaFoldDB" id="A0A015KYN8"/>
<dbReference type="HOGENOM" id="CLU_000288_7_34_1"/>
<dbReference type="GO" id="GO:0005524">
    <property type="term" value="F:ATP binding"/>
    <property type="evidence" value="ECO:0007669"/>
    <property type="project" value="InterPro"/>
</dbReference>
<dbReference type="EMBL" id="JEMT01015110">
    <property type="protein sequence ID" value="EXX72714.1"/>
    <property type="molecule type" value="Genomic_DNA"/>
</dbReference>
<name>A0A015KYN8_RHIIW</name>
<sequence>MGVTRKNYCPECQQCLGTSLYWCKPCQSTQFEENFDNWTTGDKGIDYFIRETQLNATDCTEYLEWIPFNSFIGVSKYDVSEVGTVYTANWKKGPRDCWDENEKIYVEKKELIKVALHSLGNTPSLFLKELKRHYYSRVKSGLMIRLFGVTRETVTGHLMMVAETVEWDLRHYVSHHFARLTWERKLSILHSIACALEQLHNGEQVHRDKTTHGKFFKNHLEIPVNELGLGDSKDPIPIIGYYKNDLLPFMPPEILRNEGYTIKSDIYTFGILMWELLSNRPPYYDHNHTKLINAILYNDLRPKLNTDIPECYINLMKQCWSSEPSLRPSIRDLVNQLGEWHLYKKQSDQFDRAERKRLSYMKSKGLDTSPNRLITPPKIHPQAIYTSRKLKFPIIPLNTQKMLRNTTTYEDQSSTIDMASLMVKDESFFMKNNLLQQRKLEDDIDEDLRRQYELSIPFDTLPQDLLVTS</sequence>
<dbReference type="InterPro" id="IPR050167">
    <property type="entry name" value="Ser_Thr_protein_kinase"/>
</dbReference>
<evidence type="ECO:0000259" key="1">
    <source>
        <dbReference type="PROSITE" id="PS50011"/>
    </source>
</evidence>
<dbReference type="InterPro" id="IPR011009">
    <property type="entry name" value="Kinase-like_dom_sf"/>
</dbReference>
<dbReference type="Gene3D" id="1.10.510.10">
    <property type="entry name" value="Transferase(Phosphotransferase) domain 1"/>
    <property type="match status" value="1"/>
</dbReference>
<evidence type="ECO:0000313" key="2">
    <source>
        <dbReference type="EMBL" id="EXX72714.1"/>
    </source>
</evidence>
<reference evidence="2 3" key="1">
    <citation type="submission" date="2014-02" db="EMBL/GenBank/DDBJ databases">
        <title>Single nucleus genome sequencing reveals high similarity among nuclei of an endomycorrhizal fungus.</title>
        <authorList>
            <person name="Lin K."/>
            <person name="Geurts R."/>
            <person name="Zhang Z."/>
            <person name="Limpens E."/>
            <person name="Saunders D.G."/>
            <person name="Mu D."/>
            <person name="Pang E."/>
            <person name="Cao H."/>
            <person name="Cha H."/>
            <person name="Lin T."/>
            <person name="Zhou Q."/>
            <person name="Shang Y."/>
            <person name="Li Y."/>
            <person name="Ivanov S."/>
            <person name="Sharma T."/>
            <person name="Velzen R.V."/>
            <person name="Ruijter N.D."/>
            <person name="Aanen D.K."/>
            <person name="Win J."/>
            <person name="Kamoun S."/>
            <person name="Bisseling T."/>
            <person name="Huang S."/>
        </authorList>
    </citation>
    <scope>NUCLEOTIDE SEQUENCE [LARGE SCALE GENOMIC DNA]</scope>
    <source>
        <strain evidence="3">DAOM197198w</strain>
    </source>
</reference>
<dbReference type="PANTHER" id="PTHR23257">
    <property type="entry name" value="SERINE-THREONINE PROTEIN KINASE"/>
    <property type="match status" value="1"/>
</dbReference>
<dbReference type="PROSITE" id="PS50011">
    <property type="entry name" value="PROTEIN_KINASE_DOM"/>
    <property type="match status" value="1"/>
</dbReference>
<dbReference type="GO" id="GO:0007165">
    <property type="term" value="P:signal transduction"/>
    <property type="evidence" value="ECO:0007669"/>
    <property type="project" value="TreeGrafter"/>
</dbReference>
<keyword evidence="3" id="KW-1185">Reference proteome</keyword>
<dbReference type="Proteomes" id="UP000022910">
    <property type="component" value="Unassembled WGS sequence"/>
</dbReference>
<comment type="caution">
    <text evidence="2">The sequence shown here is derived from an EMBL/GenBank/DDBJ whole genome shotgun (WGS) entry which is preliminary data.</text>
</comment>
<dbReference type="InterPro" id="IPR001245">
    <property type="entry name" value="Ser-Thr/Tyr_kinase_cat_dom"/>
</dbReference>
<dbReference type="SUPFAM" id="SSF56112">
    <property type="entry name" value="Protein kinase-like (PK-like)"/>
    <property type="match status" value="1"/>
</dbReference>
<protein>
    <submittedName>
        <fullName evidence="2">Ypk3p</fullName>
    </submittedName>
</protein>
<organism evidence="2 3">
    <name type="scientific">Rhizophagus irregularis (strain DAOM 197198w)</name>
    <name type="common">Glomus intraradices</name>
    <dbReference type="NCBI Taxonomy" id="1432141"/>
    <lineage>
        <taxon>Eukaryota</taxon>
        <taxon>Fungi</taxon>
        <taxon>Fungi incertae sedis</taxon>
        <taxon>Mucoromycota</taxon>
        <taxon>Glomeromycotina</taxon>
        <taxon>Glomeromycetes</taxon>
        <taxon>Glomerales</taxon>
        <taxon>Glomeraceae</taxon>
        <taxon>Rhizophagus</taxon>
    </lineage>
</organism>
<evidence type="ECO:0000313" key="3">
    <source>
        <dbReference type="Proteomes" id="UP000022910"/>
    </source>
</evidence>
<dbReference type="GO" id="GO:0004672">
    <property type="term" value="F:protein kinase activity"/>
    <property type="evidence" value="ECO:0007669"/>
    <property type="project" value="InterPro"/>
</dbReference>
<dbReference type="GO" id="GO:0005737">
    <property type="term" value="C:cytoplasm"/>
    <property type="evidence" value="ECO:0007669"/>
    <property type="project" value="TreeGrafter"/>
</dbReference>
<dbReference type="Pfam" id="PF07714">
    <property type="entry name" value="PK_Tyr_Ser-Thr"/>
    <property type="match status" value="1"/>
</dbReference>
<dbReference type="OrthoDB" id="4062651at2759"/>
<dbReference type="InterPro" id="IPR000719">
    <property type="entry name" value="Prot_kinase_dom"/>
</dbReference>
<accession>A0A015KYN8</accession>